<dbReference type="Pfam" id="PF25873">
    <property type="entry name" value="WHD_MalT"/>
    <property type="match status" value="1"/>
</dbReference>
<dbReference type="InterPro" id="IPR059106">
    <property type="entry name" value="WHD_MalT"/>
</dbReference>
<keyword evidence="1" id="KW-0805">Transcription regulation</keyword>
<evidence type="ECO:0000256" key="2">
    <source>
        <dbReference type="ARBA" id="ARBA00023125"/>
    </source>
</evidence>
<comment type="caution">
    <text evidence="5">The sequence shown here is derived from an EMBL/GenBank/DDBJ whole genome shotgun (WGS) entry which is preliminary data.</text>
</comment>
<dbReference type="STRING" id="326474.AWB65_03263"/>
<dbReference type="PROSITE" id="PS50043">
    <property type="entry name" value="HTH_LUXR_2"/>
    <property type="match status" value="1"/>
</dbReference>
<reference evidence="5" key="1">
    <citation type="submission" date="2016-01" db="EMBL/GenBank/DDBJ databases">
        <authorList>
            <person name="Peeters C."/>
        </authorList>
    </citation>
    <scope>NUCLEOTIDE SEQUENCE [LARGE SCALE GENOMIC DNA]</scope>
    <source>
        <strain evidence="5">LMG 22934</strain>
    </source>
</reference>
<dbReference type="Gene3D" id="1.25.40.10">
    <property type="entry name" value="Tetratricopeptide repeat domain"/>
    <property type="match status" value="1"/>
</dbReference>
<feature type="domain" description="HTH luxR-type" evidence="4">
    <location>
        <begin position="823"/>
        <end position="888"/>
    </location>
</feature>
<dbReference type="InterPro" id="IPR000792">
    <property type="entry name" value="Tscrpt_reg_LuxR_C"/>
</dbReference>
<dbReference type="SUPFAM" id="SSF46894">
    <property type="entry name" value="C-terminal effector domain of the bipartite response regulators"/>
    <property type="match status" value="1"/>
</dbReference>
<dbReference type="GO" id="GO:0016887">
    <property type="term" value="F:ATP hydrolysis activity"/>
    <property type="evidence" value="ECO:0007669"/>
    <property type="project" value="InterPro"/>
</dbReference>
<dbReference type="SUPFAM" id="SSF52540">
    <property type="entry name" value="P-loop containing nucleoside triphosphate hydrolases"/>
    <property type="match status" value="1"/>
</dbReference>
<dbReference type="Gene3D" id="1.10.10.10">
    <property type="entry name" value="Winged helix-like DNA-binding domain superfamily/Winged helix DNA-binding domain"/>
    <property type="match status" value="1"/>
</dbReference>
<dbReference type="PANTHER" id="PTHR44688:SF16">
    <property type="entry name" value="DNA-BINDING TRANSCRIPTIONAL ACTIVATOR DEVR_DOSR"/>
    <property type="match status" value="1"/>
</dbReference>
<dbReference type="GO" id="GO:0003677">
    <property type="term" value="F:DNA binding"/>
    <property type="evidence" value="ECO:0007669"/>
    <property type="project" value="UniProtKB-KW"/>
</dbReference>
<keyword evidence="2" id="KW-0238">DNA-binding</keyword>
<dbReference type="InterPro" id="IPR049945">
    <property type="entry name" value="AAA_22"/>
</dbReference>
<dbReference type="PANTHER" id="PTHR44688">
    <property type="entry name" value="DNA-BINDING TRANSCRIPTIONAL ACTIVATOR DEVR_DOSR"/>
    <property type="match status" value="1"/>
</dbReference>
<dbReference type="Pfam" id="PF00196">
    <property type="entry name" value="GerE"/>
    <property type="match status" value="1"/>
</dbReference>
<dbReference type="CDD" id="cd06170">
    <property type="entry name" value="LuxR_C_like"/>
    <property type="match status" value="1"/>
</dbReference>
<dbReference type="Pfam" id="PF13401">
    <property type="entry name" value="AAA_22"/>
    <property type="match status" value="1"/>
</dbReference>
<dbReference type="RefSeq" id="WP_087668133.1">
    <property type="nucleotide sequence ID" value="NZ_FCNW02000015.1"/>
</dbReference>
<dbReference type="Proteomes" id="UP000054977">
    <property type="component" value="Unassembled WGS sequence"/>
</dbReference>
<dbReference type="PRINTS" id="PR00038">
    <property type="entry name" value="HTHLUXR"/>
</dbReference>
<dbReference type="GO" id="GO:0006355">
    <property type="term" value="P:regulation of DNA-templated transcription"/>
    <property type="evidence" value="ECO:0007669"/>
    <property type="project" value="InterPro"/>
</dbReference>
<accession>A0A158HEM7</accession>
<keyword evidence="3" id="KW-0804">Transcription</keyword>
<dbReference type="SMART" id="SM00421">
    <property type="entry name" value="HTH_LUXR"/>
    <property type="match status" value="1"/>
</dbReference>
<evidence type="ECO:0000259" key="4">
    <source>
        <dbReference type="PROSITE" id="PS50043"/>
    </source>
</evidence>
<evidence type="ECO:0000313" key="5">
    <source>
        <dbReference type="EMBL" id="SAL42786.1"/>
    </source>
</evidence>
<protein>
    <submittedName>
        <fullName evidence="5">ATP-dependent transcription regulator LuxR</fullName>
    </submittedName>
</protein>
<sequence>MPSTSACAESSTNELVLKTIAPRAPLNLLARPRLSADDANFRDRQISLVQAPAGYGKTSLLAQWRREYLARGIAVAWFQADERDDAQRLLRGLELAVRTGCARPSFGGMLLDGALASVGTLDGATAWLAEVAQMSLDMLVIVDEAERLPESGAQVLAYLLHNAPQNLRIVIAARRGLETAVFDLLAYGHAVLVGPEMLRFRLDETIALVAGRFGDRVDADACARLCEITDGWPLGLQFALSAMARAADVRQAIEHAATGPGRLREHLVTTLVANLPAEDNHFLIRASVTEVLHPDLCIALTADPGARERLARLVNDTPLFVTAEHSVWCRLQGLVRDALLERLQTLPADERAQLHQRAAAWLAAHGLIEEAARHAHAAGHHQDAYELAERCLHHAVTEGQLSAALDWLALIPEAELEQRPRLRLAIAWALALGERHNEAGCQVERILLASDSEATLRYECALILSAAAYYADEPDRFLALFEPWAEAPPASASWLAQAHANRLAARAMLFDEPAQARRFQHDVPRGEVGKGLGYVIRWGDHMVGLSYLHEGQLRLAEDILVPALASAEEDLGRRHPLTCMIAATCAAIAYEGDRLDEAAGLLANRLDMLVRAATPETVALAYCTAARIAAARGKEHRALDLLEAMHALGMSRRLPRLCVVSLAEQVRMHAGRYRAQTCDALVQRIDEIVSGAVDRGPLWHKLVALPQALAHADAAIASRNWQHALEGLALAQRLADTMKMGRYRIEIMMLRAFAEHQSGGDGRALLLEAQNLAQTFNAKRTLIDAHPALADWAQSLSEEGTARAFASPQIMRPSARAQTNGPRAVPSVVLTPKEREILELLARNLTNKEIARAATVGEGTVKWHLKNLFGKLDASSRKHAVRRALMLGLLEDTV</sequence>
<evidence type="ECO:0000256" key="1">
    <source>
        <dbReference type="ARBA" id="ARBA00023015"/>
    </source>
</evidence>
<organism evidence="5 6">
    <name type="scientific">Caballeronia humi</name>
    <dbReference type="NCBI Taxonomy" id="326474"/>
    <lineage>
        <taxon>Bacteria</taxon>
        <taxon>Pseudomonadati</taxon>
        <taxon>Pseudomonadota</taxon>
        <taxon>Betaproteobacteria</taxon>
        <taxon>Burkholderiales</taxon>
        <taxon>Burkholderiaceae</taxon>
        <taxon>Caballeronia</taxon>
    </lineage>
</organism>
<name>A0A158HEM7_9BURK</name>
<dbReference type="AlphaFoldDB" id="A0A158HEM7"/>
<dbReference type="InterPro" id="IPR027417">
    <property type="entry name" value="P-loop_NTPase"/>
</dbReference>
<evidence type="ECO:0000313" key="6">
    <source>
        <dbReference type="Proteomes" id="UP000054977"/>
    </source>
</evidence>
<keyword evidence="6" id="KW-1185">Reference proteome</keyword>
<dbReference type="InterPro" id="IPR016032">
    <property type="entry name" value="Sig_transdc_resp-reg_C-effctor"/>
</dbReference>
<gene>
    <name evidence="5" type="ORF">AWB65_03263</name>
</gene>
<dbReference type="EMBL" id="FCNW02000015">
    <property type="protein sequence ID" value="SAL42786.1"/>
    <property type="molecule type" value="Genomic_DNA"/>
</dbReference>
<dbReference type="InterPro" id="IPR011990">
    <property type="entry name" value="TPR-like_helical_dom_sf"/>
</dbReference>
<proteinExistence type="predicted"/>
<dbReference type="OrthoDB" id="134985at2"/>
<evidence type="ECO:0000256" key="3">
    <source>
        <dbReference type="ARBA" id="ARBA00023163"/>
    </source>
</evidence>
<dbReference type="InterPro" id="IPR036388">
    <property type="entry name" value="WH-like_DNA-bd_sf"/>
</dbReference>